<reference evidence="1 2" key="1">
    <citation type="submission" date="2018-06" db="EMBL/GenBank/DDBJ databases">
        <title>Comparative genomics reveals the genomic features of Rhizophagus irregularis, R. cerebriforme, R. diaphanum and Gigaspora rosea, and their symbiotic lifestyle signature.</title>
        <authorList>
            <person name="Morin E."/>
            <person name="San Clemente H."/>
            <person name="Chen E.C.H."/>
            <person name="De La Providencia I."/>
            <person name="Hainaut M."/>
            <person name="Kuo A."/>
            <person name="Kohler A."/>
            <person name="Murat C."/>
            <person name="Tang N."/>
            <person name="Roy S."/>
            <person name="Loubradou J."/>
            <person name="Henrissat B."/>
            <person name="Grigoriev I.V."/>
            <person name="Corradi N."/>
            <person name="Roux C."/>
            <person name="Martin F.M."/>
        </authorList>
    </citation>
    <scope>NUCLEOTIDE SEQUENCE [LARGE SCALE GENOMIC DNA]</scope>
    <source>
        <strain evidence="1 2">DAOM 194757</strain>
    </source>
</reference>
<gene>
    <name evidence="1" type="ORF">C2G38_2171755</name>
</gene>
<sequence length="211" mass="24752">MEPQLFKELIIETRLRHLLSGWCINDKDFSIHTSREFAQDNLTEISNFSHFNCSEIKLGSKWDKQKIESAGFISDNLETNGLLEYYQNISYSIVESNSDYQDVRFCVGEAVETTLSDGEQPAFGIVKGIIGHKWNDDQDYIFIYLEWLEYLNKFDDLLDCPIYYLQNANNNSWDRIHPISIVSRLPYIPFIHNCKSKCSLQQHDITNREYI</sequence>
<dbReference type="OrthoDB" id="2423652at2759"/>
<dbReference type="EMBL" id="QKWP01000270">
    <property type="protein sequence ID" value="RIB23273.1"/>
    <property type="molecule type" value="Genomic_DNA"/>
</dbReference>
<organism evidence="1 2">
    <name type="scientific">Gigaspora rosea</name>
    <dbReference type="NCBI Taxonomy" id="44941"/>
    <lineage>
        <taxon>Eukaryota</taxon>
        <taxon>Fungi</taxon>
        <taxon>Fungi incertae sedis</taxon>
        <taxon>Mucoromycota</taxon>
        <taxon>Glomeromycotina</taxon>
        <taxon>Glomeromycetes</taxon>
        <taxon>Diversisporales</taxon>
        <taxon>Gigasporaceae</taxon>
        <taxon>Gigaspora</taxon>
    </lineage>
</organism>
<keyword evidence="2" id="KW-1185">Reference proteome</keyword>
<protein>
    <submittedName>
        <fullName evidence="1">Uncharacterized protein</fullName>
    </submittedName>
</protein>
<evidence type="ECO:0000313" key="2">
    <source>
        <dbReference type="Proteomes" id="UP000266673"/>
    </source>
</evidence>
<proteinExistence type="predicted"/>
<evidence type="ECO:0000313" key="1">
    <source>
        <dbReference type="EMBL" id="RIB23273.1"/>
    </source>
</evidence>
<accession>A0A397VTD7</accession>
<comment type="caution">
    <text evidence="1">The sequence shown here is derived from an EMBL/GenBank/DDBJ whole genome shotgun (WGS) entry which is preliminary data.</text>
</comment>
<name>A0A397VTD7_9GLOM</name>
<dbReference type="AlphaFoldDB" id="A0A397VTD7"/>
<dbReference type="Proteomes" id="UP000266673">
    <property type="component" value="Unassembled WGS sequence"/>
</dbReference>